<feature type="region of interest" description="Disordered" evidence="1">
    <location>
        <begin position="1"/>
        <end position="21"/>
    </location>
</feature>
<protein>
    <submittedName>
        <fullName evidence="3">Uncharacterized protein</fullName>
    </submittedName>
</protein>
<keyword evidence="2" id="KW-1133">Transmembrane helix</keyword>
<accession>A0A212JUL0</accession>
<sequence>MQKAENKGSETQGKSASSADKGRRQDRAAWYAGPYKDALIYLMVAIFFVEMIVGGISFFYGVMHAAPDVPGGPPLARFPWFGWAVAAVLAPVGLMLIVHLSGTWVSRYLGREDSIQGGQGSGQTADDEQVPERLRRFYAIIRNAPTVVLLLGIMLLGAGLFFVDGAFSALMRLGGALAEYIPWIAGSLAALIAVCYLVHRWFVYRHHRMQQEYEYRREVLERTGIVLVDKGCIPLPQNEVQRLALGGHVVEAQALPPALDAEAAPGDAAADRNGTAGHDDDVTDAEIISPDTANPSEDTADASPAGSAASPADASKPVDASADASAADEAEKPRKQG</sequence>
<feature type="compositionally biased region" description="Polar residues" evidence="1">
    <location>
        <begin position="9"/>
        <end position="18"/>
    </location>
</feature>
<name>A0A212JUL0_9BACT</name>
<keyword evidence="2" id="KW-0472">Membrane</keyword>
<organism evidence="3">
    <name type="scientific">uncultured Desulfovibrio sp</name>
    <dbReference type="NCBI Taxonomy" id="167968"/>
    <lineage>
        <taxon>Bacteria</taxon>
        <taxon>Pseudomonadati</taxon>
        <taxon>Thermodesulfobacteriota</taxon>
        <taxon>Desulfovibrionia</taxon>
        <taxon>Desulfovibrionales</taxon>
        <taxon>Desulfovibrionaceae</taxon>
        <taxon>Desulfovibrio</taxon>
        <taxon>environmental samples</taxon>
    </lineage>
</organism>
<dbReference type="EMBL" id="FLUP01000001">
    <property type="protein sequence ID" value="SBW03048.1"/>
    <property type="molecule type" value="Genomic_DNA"/>
</dbReference>
<evidence type="ECO:0000256" key="2">
    <source>
        <dbReference type="SAM" id="Phobius"/>
    </source>
</evidence>
<proteinExistence type="predicted"/>
<reference evidence="3" key="1">
    <citation type="submission" date="2016-04" db="EMBL/GenBank/DDBJ databases">
        <authorList>
            <person name="Evans L.H."/>
            <person name="Alamgir A."/>
            <person name="Owens N."/>
            <person name="Weber N.D."/>
            <person name="Virtaneva K."/>
            <person name="Barbian K."/>
            <person name="Babar A."/>
            <person name="Rosenke K."/>
        </authorList>
    </citation>
    <scope>NUCLEOTIDE SEQUENCE</scope>
    <source>
        <strain evidence="3">92-2</strain>
    </source>
</reference>
<dbReference type="RefSeq" id="WP_227118796.1">
    <property type="nucleotide sequence ID" value="NZ_LT598928.1"/>
</dbReference>
<evidence type="ECO:0000256" key="1">
    <source>
        <dbReference type="SAM" id="MobiDB-lite"/>
    </source>
</evidence>
<feature type="compositionally biased region" description="Low complexity" evidence="1">
    <location>
        <begin position="301"/>
        <end position="327"/>
    </location>
</feature>
<feature type="transmembrane region" description="Helical" evidence="2">
    <location>
        <begin position="143"/>
        <end position="163"/>
    </location>
</feature>
<dbReference type="AlphaFoldDB" id="A0A212JUL0"/>
<gene>
    <name evidence="3" type="ORF">KM92DES2_11743</name>
</gene>
<keyword evidence="2" id="KW-0812">Transmembrane</keyword>
<evidence type="ECO:0000313" key="3">
    <source>
        <dbReference type="EMBL" id="SBW03048.1"/>
    </source>
</evidence>
<feature type="transmembrane region" description="Helical" evidence="2">
    <location>
        <begin position="183"/>
        <end position="203"/>
    </location>
</feature>
<feature type="transmembrane region" description="Helical" evidence="2">
    <location>
        <begin position="80"/>
        <end position="101"/>
    </location>
</feature>
<feature type="transmembrane region" description="Helical" evidence="2">
    <location>
        <begin position="39"/>
        <end position="60"/>
    </location>
</feature>
<feature type="region of interest" description="Disordered" evidence="1">
    <location>
        <begin position="262"/>
        <end position="337"/>
    </location>
</feature>